<reference evidence="3" key="1">
    <citation type="journal article" date="2020" name="ISME J.">
        <title>Comparative genomics reveals insights into cyanobacterial evolution and habitat adaptation.</title>
        <authorList>
            <person name="Chen M.Y."/>
            <person name="Teng W.K."/>
            <person name="Zhao L."/>
            <person name="Hu C.X."/>
            <person name="Zhou Y.K."/>
            <person name="Han B.P."/>
            <person name="Song L.R."/>
            <person name="Shu W.S."/>
        </authorList>
    </citation>
    <scope>NUCLEOTIDE SEQUENCE [LARGE SCALE GENOMIC DNA]</scope>
    <source>
        <strain evidence="3">FACHB-251</strain>
    </source>
</reference>
<dbReference type="Proteomes" id="UP000662185">
    <property type="component" value="Unassembled WGS sequence"/>
</dbReference>
<dbReference type="AlphaFoldDB" id="A0A926WM13"/>
<keyword evidence="3" id="KW-1185">Reference proteome</keyword>
<feature type="chain" id="PRO_5036975035" evidence="1">
    <location>
        <begin position="25"/>
        <end position="113"/>
    </location>
</feature>
<comment type="caution">
    <text evidence="2">The sequence shown here is derived from an EMBL/GenBank/DDBJ whole genome shotgun (WGS) entry which is preliminary data.</text>
</comment>
<dbReference type="RefSeq" id="WP_190563670.1">
    <property type="nucleotide sequence ID" value="NZ_JACJQU010000016.1"/>
</dbReference>
<keyword evidence="1" id="KW-0732">Signal</keyword>
<sequence>MKAKFPATLTIIAAFLSLNSAVYAQSMAQPQPGSFTLKGDSLVNINDRNAKNDFRKFFEQISQNQAQENTISEELPLSESITIPYTPIFLQPAYQNLNENDGLQLQLDLSDGN</sequence>
<organism evidence="2 3">
    <name type="scientific">Anabaena sphaerica FACHB-251</name>
    <dbReference type="NCBI Taxonomy" id="2692883"/>
    <lineage>
        <taxon>Bacteria</taxon>
        <taxon>Bacillati</taxon>
        <taxon>Cyanobacteriota</taxon>
        <taxon>Cyanophyceae</taxon>
        <taxon>Nostocales</taxon>
        <taxon>Nostocaceae</taxon>
        <taxon>Anabaena</taxon>
    </lineage>
</organism>
<gene>
    <name evidence="2" type="ORF">H6G06_21010</name>
</gene>
<protein>
    <submittedName>
        <fullName evidence="2">Uncharacterized protein</fullName>
    </submittedName>
</protein>
<name>A0A926WM13_9NOST</name>
<evidence type="ECO:0000313" key="2">
    <source>
        <dbReference type="EMBL" id="MBD2295886.1"/>
    </source>
</evidence>
<accession>A0A926WM13</accession>
<feature type="signal peptide" evidence="1">
    <location>
        <begin position="1"/>
        <end position="24"/>
    </location>
</feature>
<proteinExistence type="predicted"/>
<evidence type="ECO:0000256" key="1">
    <source>
        <dbReference type="SAM" id="SignalP"/>
    </source>
</evidence>
<dbReference type="EMBL" id="JACJQU010000016">
    <property type="protein sequence ID" value="MBD2295886.1"/>
    <property type="molecule type" value="Genomic_DNA"/>
</dbReference>
<evidence type="ECO:0000313" key="3">
    <source>
        <dbReference type="Proteomes" id="UP000662185"/>
    </source>
</evidence>